<dbReference type="AlphaFoldDB" id="A0A3P6BKQ8"/>
<sequence>MTRSSRALLRELESTPFPVLRKLTSLKMMLSYSSLTLKFKPLLLLTHGL</sequence>
<evidence type="ECO:0000313" key="1">
    <source>
        <dbReference type="EMBL" id="VDD01990.1"/>
    </source>
</evidence>
<reference evidence="1" key="1">
    <citation type="submission" date="2018-11" db="EMBL/GenBank/DDBJ databases">
        <authorList>
            <consortium name="Genoscope - CEA"/>
            <person name="William W."/>
        </authorList>
    </citation>
    <scope>NUCLEOTIDE SEQUENCE</scope>
</reference>
<proteinExistence type="predicted"/>
<name>A0A3P6BKQ8_BRACM</name>
<gene>
    <name evidence="1" type="ORF">BRAA07T31467Z</name>
</gene>
<accession>A0A3P6BKQ8</accession>
<organism evidence="1">
    <name type="scientific">Brassica campestris</name>
    <name type="common">Field mustard</name>
    <dbReference type="NCBI Taxonomy" id="3711"/>
    <lineage>
        <taxon>Eukaryota</taxon>
        <taxon>Viridiplantae</taxon>
        <taxon>Streptophyta</taxon>
        <taxon>Embryophyta</taxon>
        <taxon>Tracheophyta</taxon>
        <taxon>Spermatophyta</taxon>
        <taxon>Magnoliopsida</taxon>
        <taxon>eudicotyledons</taxon>
        <taxon>Gunneridae</taxon>
        <taxon>Pentapetalae</taxon>
        <taxon>rosids</taxon>
        <taxon>malvids</taxon>
        <taxon>Brassicales</taxon>
        <taxon>Brassicaceae</taxon>
        <taxon>Brassiceae</taxon>
        <taxon>Brassica</taxon>
    </lineage>
</organism>
<protein>
    <submittedName>
        <fullName evidence="1">Uncharacterized protein</fullName>
    </submittedName>
</protein>
<dbReference type="EMBL" id="LR031574">
    <property type="protein sequence ID" value="VDD01990.1"/>
    <property type="molecule type" value="Genomic_DNA"/>
</dbReference>